<dbReference type="Proteomes" id="UP000614410">
    <property type="component" value="Unassembled WGS sequence"/>
</dbReference>
<dbReference type="GO" id="GO:0016020">
    <property type="term" value="C:membrane"/>
    <property type="evidence" value="ECO:0007669"/>
    <property type="project" value="UniProtKB-SubCell"/>
</dbReference>
<name>A0A934NF26_9BACT</name>
<dbReference type="GO" id="GO:0016874">
    <property type="term" value="F:ligase activity"/>
    <property type="evidence" value="ECO:0007669"/>
    <property type="project" value="UniProtKB-KW"/>
</dbReference>
<evidence type="ECO:0000256" key="2">
    <source>
        <dbReference type="ARBA" id="ARBA00022692"/>
    </source>
</evidence>
<organism evidence="7 8">
    <name type="scientific">Candidatus Amunia macphersoniae</name>
    <dbReference type="NCBI Taxonomy" id="3127014"/>
    <lineage>
        <taxon>Bacteria</taxon>
        <taxon>Bacillati</taxon>
        <taxon>Candidatus Dormiibacterota</taxon>
        <taxon>Candidatus Dormibacteria</taxon>
        <taxon>Candidatus Aeolococcales</taxon>
        <taxon>Candidatus Aeolococcaceae</taxon>
        <taxon>Candidatus Amunia</taxon>
    </lineage>
</organism>
<gene>
    <name evidence="7" type="ORF">JF887_01250</name>
</gene>
<dbReference type="AlphaFoldDB" id="A0A934NF26"/>
<accession>A0A934NF26</accession>
<evidence type="ECO:0000256" key="5">
    <source>
        <dbReference type="SAM" id="Phobius"/>
    </source>
</evidence>
<comment type="subcellular location">
    <subcellularLocation>
        <location evidence="1">Membrane</location>
        <topology evidence="1">Multi-pass membrane protein</topology>
    </subcellularLocation>
</comment>
<feature type="transmembrane region" description="Helical" evidence="5">
    <location>
        <begin position="21"/>
        <end position="44"/>
    </location>
</feature>
<dbReference type="InterPro" id="IPR007016">
    <property type="entry name" value="O-antigen_ligase-rel_domated"/>
</dbReference>
<dbReference type="Pfam" id="PF04932">
    <property type="entry name" value="Wzy_C"/>
    <property type="match status" value="1"/>
</dbReference>
<feature type="transmembrane region" description="Helical" evidence="5">
    <location>
        <begin position="120"/>
        <end position="139"/>
    </location>
</feature>
<feature type="transmembrane region" description="Helical" evidence="5">
    <location>
        <begin position="172"/>
        <end position="188"/>
    </location>
</feature>
<feature type="transmembrane region" description="Helical" evidence="5">
    <location>
        <begin position="401"/>
        <end position="418"/>
    </location>
</feature>
<evidence type="ECO:0000256" key="3">
    <source>
        <dbReference type="ARBA" id="ARBA00022989"/>
    </source>
</evidence>
<dbReference type="InterPro" id="IPR051533">
    <property type="entry name" value="WaaL-like"/>
</dbReference>
<feature type="transmembrane region" description="Helical" evidence="5">
    <location>
        <begin position="232"/>
        <end position="265"/>
    </location>
</feature>
<dbReference type="PANTHER" id="PTHR37422">
    <property type="entry name" value="TEICHURONIC ACID BIOSYNTHESIS PROTEIN TUAE"/>
    <property type="match status" value="1"/>
</dbReference>
<keyword evidence="4 5" id="KW-0472">Membrane</keyword>
<evidence type="ECO:0000259" key="6">
    <source>
        <dbReference type="Pfam" id="PF04932"/>
    </source>
</evidence>
<dbReference type="EMBL" id="JAEKNN010000006">
    <property type="protein sequence ID" value="MBJ7608045.1"/>
    <property type="molecule type" value="Genomic_DNA"/>
</dbReference>
<feature type="transmembrane region" description="Helical" evidence="5">
    <location>
        <begin position="209"/>
        <end position="226"/>
    </location>
</feature>
<keyword evidence="3 5" id="KW-1133">Transmembrane helix</keyword>
<feature type="transmembrane region" description="Helical" evidence="5">
    <location>
        <begin position="146"/>
        <end position="166"/>
    </location>
</feature>
<feature type="transmembrane region" description="Helical" evidence="5">
    <location>
        <begin position="50"/>
        <end position="76"/>
    </location>
</feature>
<feature type="domain" description="O-antigen ligase-related" evidence="6">
    <location>
        <begin position="238"/>
        <end position="379"/>
    </location>
</feature>
<sequence length="455" mass="48084">MTIAAVAAPRRPLIRAPLRTALPATVATFAAAIVIAITTTWWPLLVLTTAAGLALGVAVSIRLDFSLILLAAAVPLEYSVSLGSNPQITLVKLAGGLCFISFIIHVAAGRARLRLDSTHLMLFGILVCTLVSTVTARSLDSALPVALRYASYVGLFVVLTAFAGDYRTLKRVVWVLSIACAVAGALAIRNLLTGFATRATPSYGDANDLAYILSTTLPLTLWLLRGRGLQRVFVLGLVAVISLADVLTFSRGAAFGLGCALVWLAVTRRRQVRAALAPLILVAVLVGVVAVVQPARLTTAVTQKAAVAGVNISQRFGAWRSAFELIAAHPLLGVGPGNFQFQSAAVDGRPPTDADPTVVHDTYLDVGAEVGLPALALLVAYLVTCFERLRLVMRQRVGPPSFAVAVAAALIVAIMSALTLSEQYYAPLWLVGAIVTCMWQEVRTRPTLVPVEPNP</sequence>
<feature type="transmembrane region" description="Helical" evidence="5">
    <location>
        <begin position="88"/>
        <end position="108"/>
    </location>
</feature>
<evidence type="ECO:0000256" key="4">
    <source>
        <dbReference type="ARBA" id="ARBA00023136"/>
    </source>
</evidence>
<reference evidence="7 8" key="1">
    <citation type="submission" date="2020-10" db="EMBL/GenBank/DDBJ databases">
        <title>Ca. Dormibacterota MAGs.</title>
        <authorList>
            <person name="Montgomery K."/>
        </authorList>
    </citation>
    <scope>NUCLEOTIDE SEQUENCE [LARGE SCALE GENOMIC DNA]</scope>
    <source>
        <strain evidence="7">Mitchell_Peninsula_5</strain>
    </source>
</reference>
<protein>
    <submittedName>
        <fullName evidence="7">O-antigen ligase family protein</fullName>
    </submittedName>
</protein>
<keyword evidence="7" id="KW-0436">Ligase</keyword>
<proteinExistence type="predicted"/>
<dbReference type="PANTHER" id="PTHR37422:SF13">
    <property type="entry name" value="LIPOPOLYSACCHARIDE BIOSYNTHESIS PROTEIN PA4999-RELATED"/>
    <property type="match status" value="1"/>
</dbReference>
<evidence type="ECO:0000256" key="1">
    <source>
        <dbReference type="ARBA" id="ARBA00004141"/>
    </source>
</evidence>
<feature type="transmembrane region" description="Helical" evidence="5">
    <location>
        <begin position="272"/>
        <end position="292"/>
    </location>
</feature>
<keyword evidence="2 5" id="KW-0812">Transmembrane</keyword>
<comment type="caution">
    <text evidence="7">The sequence shown here is derived from an EMBL/GenBank/DDBJ whole genome shotgun (WGS) entry which is preliminary data.</text>
</comment>
<evidence type="ECO:0000313" key="8">
    <source>
        <dbReference type="Proteomes" id="UP000614410"/>
    </source>
</evidence>
<evidence type="ECO:0000313" key="7">
    <source>
        <dbReference type="EMBL" id="MBJ7608045.1"/>
    </source>
</evidence>